<protein>
    <submittedName>
        <fullName evidence="2">Uncharacterized protein</fullName>
    </submittedName>
</protein>
<evidence type="ECO:0000313" key="2">
    <source>
        <dbReference type="WBParaSite" id="L893_g26982.t1"/>
    </source>
</evidence>
<reference evidence="2" key="1">
    <citation type="submission" date="2016-11" db="UniProtKB">
        <authorList>
            <consortium name="WormBaseParasite"/>
        </authorList>
    </citation>
    <scope>IDENTIFICATION</scope>
</reference>
<dbReference type="AlphaFoldDB" id="A0A1I7ZJF3"/>
<keyword evidence="1" id="KW-1185">Reference proteome</keyword>
<organism evidence="1 2">
    <name type="scientific">Steinernema glaseri</name>
    <dbReference type="NCBI Taxonomy" id="37863"/>
    <lineage>
        <taxon>Eukaryota</taxon>
        <taxon>Metazoa</taxon>
        <taxon>Ecdysozoa</taxon>
        <taxon>Nematoda</taxon>
        <taxon>Chromadorea</taxon>
        <taxon>Rhabditida</taxon>
        <taxon>Tylenchina</taxon>
        <taxon>Panagrolaimomorpha</taxon>
        <taxon>Strongyloidoidea</taxon>
        <taxon>Steinernematidae</taxon>
        <taxon>Steinernema</taxon>
    </lineage>
</organism>
<evidence type="ECO:0000313" key="1">
    <source>
        <dbReference type="Proteomes" id="UP000095287"/>
    </source>
</evidence>
<dbReference type="WBParaSite" id="L893_g26982.t1">
    <property type="protein sequence ID" value="L893_g26982.t1"/>
    <property type="gene ID" value="L893_g26982"/>
</dbReference>
<accession>A0A1I7ZJF3</accession>
<dbReference type="Proteomes" id="UP000095287">
    <property type="component" value="Unplaced"/>
</dbReference>
<proteinExistence type="predicted"/>
<sequence length="113" mass="12789">MTPKCDPLSNSFISRQFASNSSEKAGSFIMDCRRGQLPNVQPSEEFEWKHDPMSETIVPRLFNIQDIDQRSGADFGAFRPLIHSSEGGYRMTFDEEILCRLVIPFQTAPSLTS</sequence>
<name>A0A1I7ZJF3_9BILA</name>